<dbReference type="EMBL" id="CP000859">
    <property type="protein sequence ID" value="ABW68751.1"/>
    <property type="molecule type" value="Genomic_DNA"/>
</dbReference>
<keyword evidence="2" id="KW-1185">Reference proteome</keyword>
<evidence type="ECO:0008006" key="3">
    <source>
        <dbReference type="Google" id="ProtNLM"/>
    </source>
</evidence>
<evidence type="ECO:0000313" key="2">
    <source>
        <dbReference type="Proteomes" id="UP000008561"/>
    </source>
</evidence>
<dbReference type="Proteomes" id="UP000008561">
    <property type="component" value="Chromosome"/>
</dbReference>
<sequence>MSAAQPKPKIITTIEESQNNKIGTWKDNQDVVHGLQFSATLQLRTPLRVLLRHGEIHTNINTKPPKIIKEMWEGIWVFKTKTFRELGCDVDEVAPGTHASDVGLVLPADYLPFLIAIRRVVELDEPIENRIKKLREMPMASDWKTYIEKHGGIEKIIRQFFPEFIDTIPKISAAIDELSELGLETPNRIAAAPDETLLSIKGIGQSKLKTIRDYCAGITKNRDADRVENVIR</sequence>
<organism evidence="1 2">
    <name type="scientific">Desulfosudis oleivorans (strain DSM 6200 / JCM 39069 / Hxd3)</name>
    <name type="common">Desulfococcus oleovorans</name>
    <dbReference type="NCBI Taxonomy" id="96561"/>
    <lineage>
        <taxon>Bacteria</taxon>
        <taxon>Pseudomonadati</taxon>
        <taxon>Thermodesulfobacteriota</taxon>
        <taxon>Desulfobacteria</taxon>
        <taxon>Desulfobacterales</taxon>
        <taxon>Desulfosudaceae</taxon>
        <taxon>Desulfosudis</taxon>
    </lineage>
</organism>
<accession>A8ZYX8</accession>
<dbReference type="HOGENOM" id="CLU_1193261_0_0_7"/>
<dbReference type="eggNOG" id="ENOG5033BXR">
    <property type="taxonomic scope" value="Bacteria"/>
</dbReference>
<name>A8ZYX8_DESOH</name>
<proteinExistence type="predicted"/>
<gene>
    <name evidence="1" type="ordered locus">Dole_2948</name>
</gene>
<dbReference type="KEGG" id="dol:Dole_2948"/>
<reference evidence="1 2" key="1">
    <citation type="submission" date="2007-10" db="EMBL/GenBank/DDBJ databases">
        <title>Complete sequence of Desulfococcus oleovorans Hxd3.</title>
        <authorList>
            <consortium name="US DOE Joint Genome Institute"/>
            <person name="Copeland A."/>
            <person name="Lucas S."/>
            <person name="Lapidus A."/>
            <person name="Barry K."/>
            <person name="Glavina del Rio T."/>
            <person name="Dalin E."/>
            <person name="Tice H."/>
            <person name="Pitluck S."/>
            <person name="Kiss H."/>
            <person name="Brettin T."/>
            <person name="Bruce D."/>
            <person name="Detter J.C."/>
            <person name="Han C."/>
            <person name="Schmutz J."/>
            <person name="Larimer F."/>
            <person name="Land M."/>
            <person name="Hauser L."/>
            <person name="Kyrpides N."/>
            <person name="Kim E."/>
            <person name="Wawrik B."/>
            <person name="Richardson P."/>
        </authorList>
    </citation>
    <scope>NUCLEOTIDE SEQUENCE [LARGE SCALE GENOMIC DNA]</scope>
    <source>
        <strain evidence="2">DSM 6200 / JCM 39069 / Hxd3</strain>
    </source>
</reference>
<dbReference type="AlphaFoldDB" id="A8ZYX8"/>
<protein>
    <recommendedName>
        <fullName evidence="3">Helix-hairpin-helix domain-containing protein</fullName>
    </recommendedName>
</protein>
<evidence type="ECO:0000313" key="1">
    <source>
        <dbReference type="EMBL" id="ABW68751.1"/>
    </source>
</evidence>